<comment type="subcellular location">
    <subcellularLocation>
        <location evidence="1 7">Cell membrane</location>
        <topology evidence="1 7">Multi-pass membrane protein</topology>
    </subcellularLocation>
</comment>
<dbReference type="CDD" id="cd06261">
    <property type="entry name" value="TM_PBP2"/>
    <property type="match status" value="1"/>
</dbReference>
<dbReference type="PROSITE" id="PS50928">
    <property type="entry name" value="ABC_TM1"/>
    <property type="match status" value="1"/>
</dbReference>
<feature type="transmembrane region" description="Helical" evidence="7">
    <location>
        <begin position="179"/>
        <end position="198"/>
    </location>
</feature>
<evidence type="ECO:0000313" key="10">
    <source>
        <dbReference type="Proteomes" id="UP001597458"/>
    </source>
</evidence>
<dbReference type="EMBL" id="JBHUMR010000001">
    <property type="protein sequence ID" value="MFD2615728.1"/>
    <property type="molecule type" value="Genomic_DNA"/>
</dbReference>
<name>A0ABW5PKE2_9BACI</name>
<feature type="transmembrane region" description="Helical" evidence="7">
    <location>
        <begin position="283"/>
        <end position="309"/>
    </location>
</feature>
<gene>
    <name evidence="9" type="ORF">ACFSTF_00010</name>
</gene>
<keyword evidence="6 7" id="KW-0472">Membrane</keyword>
<evidence type="ECO:0000256" key="3">
    <source>
        <dbReference type="ARBA" id="ARBA00022475"/>
    </source>
</evidence>
<feature type="transmembrane region" description="Helical" evidence="7">
    <location>
        <begin position="241"/>
        <end position="263"/>
    </location>
</feature>
<proteinExistence type="inferred from homology"/>
<evidence type="ECO:0000259" key="8">
    <source>
        <dbReference type="PROSITE" id="PS50928"/>
    </source>
</evidence>
<protein>
    <submittedName>
        <fullName evidence="9">ABC transporter permease</fullName>
    </submittedName>
</protein>
<dbReference type="PANTHER" id="PTHR43163">
    <property type="entry name" value="DIPEPTIDE TRANSPORT SYSTEM PERMEASE PROTEIN DPPB-RELATED"/>
    <property type="match status" value="1"/>
</dbReference>
<keyword evidence="3" id="KW-1003">Cell membrane</keyword>
<evidence type="ECO:0000256" key="6">
    <source>
        <dbReference type="ARBA" id="ARBA00023136"/>
    </source>
</evidence>
<evidence type="ECO:0000256" key="7">
    <source>
        <dbReference type="RuleBase" id="RU363032"/>
    </source>
</evidence>
<dbReference type="Gene3D" id="1.10.3720.10">
    <property type="entry name" value="MetI-like"/>
    <property type="match status" value="1"/>
</dbReference>
<sequence length="318" mass="35256">MPLYLIKRMISMLYVLIGVTIIVFLMIHLIPGDTAQTLLGGEATKASLDALRHKMGLDQPLIIQYFIWIKQVITGNLGYSYSLHINISHLLFPRFLNTLVLTIASLLLSILIGVGLGFFSGLKKNTVIDKILSALSVFGASMPVFWIALMLMWLFAIQLRLLPVSGMYNLRGNGGFADLLMHLILPTIATSLVSIAVISQMTRNVVSDVVNKDYINYYQSFGLSHYQLNMKHILRNSLPPVINIIGLQVGYILGGALFSEIVFNWPGVGLAIYTAINSKDYPMIQAGVLFIALSFVLVNFVVDILNIVVNPKLRDSNK</sequence>
<feature type="transmembrane region" description="Helical" evidence="7">
    <location>
        <begin position="12"/>
        <end position="30"/>
    </location>
</feature>
<evidence type="ECO:0000256" key="1">
    <source>
        <dbReference type="ARBA" id="ARBA00004651"/>
    </source>
</evidence>
<dbReference type="Proteomes" id="UP001597458">
    <property type="component" value="Unassembled WGS sequence"/>
</dbReference>
<feature type="domain" description="ABC transmembrane type-1" evidence="8">
    <location>
        <begin position="95"/>
        <end position="302"/>
    </location>
</feature>
<comment type="similarity">
    <text evidence="7">Belongs to the binding-protein-dependent transport system permease family.</text>
</comment>
<dbReference type="InterPro" id="IPR000515">
    <property type="entry name" value="MetI-like"/>
</dbReference>
<keyword evidence="10" id="KW-1185">Reference proteome</keyword>
<feature type="transmembrane region" description="Helical" evidence="7">
    <location>
        <begin position="131"/>
        <end position="159"/>
    </location>
</feature>
<evidence type="ECO:0000313" key="9">
    <source>
        <dbReference type="EMBL" id="MFD2615728.1"/>
    </source>
</evidence>
<dbReference type="InterPro" id="IPR045621">
    <property type="entry name" value="BPD_transp_1_N"/>
</dbReference>
<keyword evidence="2 7" id="KW-0813">Transport</keyword>
<keyword evidence="5 7" id="KW-1133">Transmembrane helix</keyword>
<reference evidence="10" key="1">
    <citation type="journal article" date="2019" name="Int. J. Syst. Evol. Microbiol.">
        <title>The Global Catalogue of Microorganisms (GCM) 10K type strain sequencing project: providing services to taxonomists for standard genome sequencing and annotation.</title>
        <authorList>
            <consortium name="The Broad Institute Genomics Platform"/>
            <consortium name="The Broad Institute Genome Sequencing Center for Infectious Disease"/>
            <person name="Wu L."/>
            <person name="Ma J."/>
        </authorList>
    </citation>
    <scope>NUCLEOTIDE SEQUENCE [LARGE SCALE GENOMIC DNA]</scope>
    <source>
        <strain evidence="10">TISTR 2241</strain>
    </source>
</reference>
<organism evidence="9 10">
    <name type="scientific">Terrilactibacillus laevilacticus</name>
    <dbReference type="NCBI Taxonomy" id="1380157"/>
    <lineage>
        <taxon>Bacteria</taxon>
        <taxon>Bacillati</taxon>
        <taxon>Bacillota</taxon>
        <taxon>Bacilli</taxon>
        <taxon>Bacillales</taxon>
        <taxon>Bacillaceae</taxon>
        <taxon>Terrilactibacillus</taxon>
    </lineage>
</organism>
<dbReference type="RefSeq" id="WP_181406491.1">
    <property type="nucleotide sequence ID" value="NZ_JBHUMR010000001.1"/>
</dbReference>
<keyword evidence="4 7" id="KW-0812">Transmembrane</keyword>
<evidence type="ECO:0000256" key="4">
    <source>
        <dbReference type="ARBA" id="ARBA00022692"/>
    </source>
</evidence>
<dbReference type="Pfam" id="PF19300">
    <property type="entry name" value="BPD_transp_1_N"/>
    <property type="match status" value="1"/>
</dbReference>
<dbReference type="Pfam" id="PF00528">
    <property type="entry name" value="BPD_transp_1"/>
    <property type="match status" value="1"/>
</dbReference>
<feature type="transmembrane region" description="Helical" evidence="7">
    <location>
        <begin position="99"/>
        <end position="119"/>
    </location>
</feature>
<evidence type="ECO:0000256" key="2">
    <source>
        <dbReference type="ARBA" id="ARBA00022448"/>
    </source>
</evidence>
<dbReference type="PANTHER" id="PTHR43163:SF6">
    <property type="entry name" value="DIPEPTIDE TRANSPORT SYSTEM PERMEASE PROTEIN DPPB-RELATED"/>
    <property type="match status" value="1"/>
</dbReference>
<dbReference type="SUPFAM" id="SSF161098">
    <property type="entry name" value="MetI-like"/>
    <property type="match status" value="1"/>
</dbReference>
<evidence type="ECO:0000256" key="5">
    <source>
        <dbReference type="ARBA" id="ARBA00022989"/>
    </source>
</evidence>
<accession>A0ABW5PKE2</accession>
<comment type="caution">
    <text evidence="9">The sequence shown here is derived from an EMBL/GenBank/DDBJ whole genome shotgun (WGS) entry which is preliminary data.</text>
</comment>
<dbReference type="InterPro" id="IPR035906">
    <property type="entry name" value="MetI-like_sf"/>
</dbReference>